<keyword evidence="9" id="KW-1015">Disulfide bond</keyword>
<dbReference type="SUPFAM" id="SSF57667">
    <property type="entry name" value="beta-beta-alpha zinc fingers"/>
    <property type="match status" value="1"/>
</dbReference>
<comment type="caution">
    <text evidence="14">Lacks conserved residue(s) required for the propagation of feature annotation.</text>
</comment>
<proteinExistence type="inferred from homology"/>
<name>A0AAE1NWK7_9EUCA</name>
<dbReference type="Proteomes" id="UP001292094">
    <property type="component" value="Unassembled WGS sequence"/>
</dbReference>
<gene>
    <name evidence="19" type="ORF">Pmani_031007</name>
</gene>
<dbReference type="CDD" id="cd04059">
    <property type="entry name" value="Peptidases_S8_Protein_convertases_Kexins_Furin-like"/>
    <property type="match status" value="1"/>
</dbReference>
<dbReference type="InterPro" id="IPR002884">
    <property type="entry name" value="P_dom"/>
</dbReference>
<keyword evidence="7" id="KW-0720">Serine protease</keyword>
<evidence type="ECO:0000256" key="12">
    <source>
        <dbReference type="ARBA" id="ARBA00038993"/>
    </source>
</evidence>
<evidence type="ECO:0000256" key="8">
    <source>
        <dbReference type="ARBA" id="ARBA00023145"/>
    </source>
</evidence>
<evidence type="ECO:0000256" key="3">
    <source>
        <dbReference type="ARBA" id="ARBA00022670"/>
    </source>
</evidence>
<keyword evidence="10" id="KW-0325">Glycoprotein</keyword>
<keyword evidence="6" id="KW-0378">Hydrolase</keyword>
<dbReference type="Pfam" id="PF16470">
    <property type="entry name" value="S8_pro-domain"/>
    <property type="match status" value="1"/>
</dbReference>
<feature type="chain" id="PRO_5042258538" description="furin" evidence="16">
    <location>
        <begin position="28"/>
        <end position="1164"/>
    </location>
</feature>
<feature type="compositionally biased region" description="Basic and acidic residues" evidence="15">
    <location>
        <begin position="834"/>
        <end position="844"/>
    </location>
</feature>
<dbReference type="SUPFAM" id="SSF49785">
    <property type="entry name" value="Galactose-binding domain-like"/>
    <property type="match status" value="1"/>
</dbReference>
<feature type="compositionally biased region" description="Low complexity" evidence="15">
    <location>
        <begin position="85"/>
        <end position="107"/>
    </location>
</feature>
<dbReference type="FunFam" id="3.40.50.200:FF:000001">
    <property type="entry name" value="Furin 2, isoform B"/>
    <property type="match status" value="1"/>
</dbReference>
<organism evidence="19 20">
    <name type="scientific">Petrolisthes manimaculis</name>
    <dbReference type="NCBI Taxonomy" id="1843537"/>
    <lineage>
        <taxon>Eukaryota</taxon>
        <taxon>Metazoa</taxon>
        <taxon>Ecdysozoa</taxon>
        <taxon>Arthropoda</taxon>
        <taxon>Crustacea</taxon>
        <taxon>Multicrustacea</taxon>
        <taxon>Malacostraca</taxon>
        <taxon>Eumalacostraca</taxon>
        <taxon>Eucarida</taxon>
        <taxon>Decapoda</taxon>
        <taxon>Pleocyemata</taxon>
        <taxon>Anomura</taxon>
        <taxon>Galatheoidea</taxon>
        <taxon>Porcellanidae</taxon>
        <taxon>Petrolisthes</taxon>
    </lineage>
</organism>
<keyword evidence="8" id="KW-0865">Zymogen</keyword>
<dbReference type="PROSITE" id="PS00136">
    <property type="entry name" value="SUBTILASE_ASP"/>
    <property type="match status" value="1"/>
</dbReference>
<reference evidence="19" key="1">
    <citation type="submission" date="2023-11" db="EMBL/GenBank/DDBJ databases">
        <title>Genome assemblies of two species of porcelain crab, Petrolisthes cinctipes and Petrolisthes manimaculis (Anomura: Porcellanidae).</title>
        <authorList>
            <person name="Angst P."/>
        </authorList>
    </citation>
    <scope>NUCLEOTIDE SEQUENCE</scope>
    <source>
        <strain evidence="19">PB745_02</strain>
        <tissue evidence="19">Gill</tissue>
    </source>
</reference>
<dbReference type="EMBL" id="JAWZYT010003839">
    <property type="protein sequence ID" value="KAK4296497.1"/>
    <property type="molecule type" value="Genomic_DNA"/>
</dbReference>
<keyword evidence="3" id="KW-0645">Protease</keyword>
<comment type="similarity">
    <text evidence="2">Belongs to the peptidase S8 family. Furin subfamily.</text>
</comment>
<protein>
    <recommendedName>
        <fullName evidence="12">furin</fullName>
        <ecNumber evidence="12">3.4.21.75</ecNumber>
    </recommendedName>
</protein>
<feature type="compositionally biased region" description="Pro residues" evidence="15">
    <location>
        <begin position="1038"/>
        <end position="1047"/>
    </location>
</feature>
<evidence type="ECO:0000256" key="13">
    <source>
        <dbReference type="PROSITE-ProRule" id="PRU00042"/>
    </source>
</evidence>
<dbReference type="PRINTS" id="PR00723">
    <property type="entry name" value="SUBTILISIN"/>
</dbReference>
<dbReference type="PANTHER" id="PTHR42884:SF3">
    <property type="entry name" value="FURIN-LIKE PROTEASE 1, ISOFORMS 1_1-X_2"/>
    <property type="match status" value="1"/>
</dbReference>
<evidence type="ECO:0000313" key="20">
    <source>
        <dbReference type="Proteomes" id="UP001292094"/>
    </source>
</evidence>
<evidence type="ECO:0000256" key="7">
    <source>
        <dbReference type="ARBA" id="ARBA00022825"/>
    </source>
</evidence>
<dbReference type="GO" id="GO:0008270">
    <property type="term" value="F:zinc ion binding"/>
    <property type="evidence" value="ECO:0007669"/>
    <property type="project" value="UniProtKB-KW"/>
</dbReference>
<evidence type="ECO:0000256" key="15">
    <source>
        <dbReference type="SAM" id="MobiDB-lite"/>
    </source>
</evidence>
<evidence type="ECO:0000256" key="5">
    <source>
        <dbReference type="ARBA" id="ARBA00022729"/>
    </source>
</evidence>
<dbReference type="Gene3D" id="3.40.50.200">
    <property type="entry name" value="Peptidase S8/S53 domain"/>
    <property type="match status" value="1"/>
</dbReference>
<dbReference type="InterPro" id="IPR032815">
    <property type="entry name" value="S8_pro-domain"/>
</dbReference>
<evidence type="ECO:0000256" key="4">
    <source>
        <dbReference type="ARBA" id="ARBA00022685"/>
    </source>
</evidence>
<dbReference type="InterPro" id="IPR034182">
    <property type="entry name" value="Kexin/furin"/>
</dbReference>
<evidence type="ECO:0000256" key="9">
    <source>
        <dbReference type="ARBA" id="ARBA00023157"/>
    </source>
</evidence>
<feature type="signal peptide" evidence="16">
    <location>
        <begin position="1"/>
        <end position="27"/>
    </location>
</feature>
<dbReference type="Gene3D" id="2.60.120.260">
    <property type="entry name" value="Galactose-binding domain-like"/>
    <property type="match status" value="1"/>
</dbReference>
<dbReference type="InterPro" id="IPR000209">
    <property type="entry name" value="Peptidase_S8/S53_dom"/>
</dbReference>
<keyword evidence="13" id="KW-0863">Zinc-finger</keyword>
<dbReference type="AlphaFoldDB" id="A0AAE1NWK7"/>
<dbReference type="Pfam" id="PF00082">
    <property type="entry name" value="Peptidase_S8"/>
    <property type="match status" value="1"/>
</dbReference>
<comment type="caution">
    <text evidence="19">The sequence shown here is derived from an EMBL/GenBank/DDBJ whole genome shotgun (WGS) entry which is preliminary data.</text>
</comment>
<accession>A0AAE1NWK7</accession>
<dbReference type="EC" id="3.4.21.75" evidence="12"/>
<evidence type="ECO:0000256" key="1">
    <source>
        <dbReference type="ARBA" id="ARBA00001913"/>
    </source>
</evidence>
<feature type="region of interest" description="Disordered" evidence="15">
    <location>
        <begin position="80"/>
        <end position="115"/>
    </location>
</feature>
<evidence type="ECO:0000256" key="14">
    <source>
        <dbReference type="PROSITE-ProRule" id="PRU01240"/>
    </source>
</evidence>
<evidence type="ECO:0000256" key="16">
    <source>
        <dbReference type="SAM" id="SignalP"/>
    </source>
</evidence>
<dbReference type="InterPro" id="IPR036236">
    <property type="entry name" value="Znf_C2H2_sf"/>
</dbReference>
<dbReference type="PROSITE" id="PS51829">
    <property type="entry name" value="P_HOMO_B"/>
    <property type="match status" value="1"/>
</dbReference>
<dbReference type="InterPro" id="IPR036852">
    <property type="entry name" value="Peptidase_S8/S53_dom_sf"/>
</dbReference>
<dbReference type="SUPFAM" id="SSF52743">
    <property type="entry name" value="Subtilisin-like"/>
    <property type="match status" value="1"/>
</dbReference>
<keyword evidence="20" id="KW-1185">Reference proteome</keyword>
<dbReference type="PROSITE" id="PS00028">
    <property type="entry name" value="ZINC_FINGER_C2H2_1"/>
    <property type="match status" value="1"/>
</dbReference>
<dbReference type="GO" id="GO:0004252">
    <property type="term" value="F:serine-type endopeptidase activity"/>
    <property type="evidence" value="ECO:0007669"/>
    <property type="project" value="UniProtKB-EC"/>
</dbReference>
<feature type="region of interest" description="Disordered" evidence="15">
    <location>
        <begin position="976"/>
        <end position="1049"/>
    </location>
</feature>
<dbReference type="InterPro" id="IPR023827">
    <property type="entry name" value="Peptidase_S8_Asp-AS"/>
</dbReference>
<evidence type="ECO:0000256" key="11">
    <source>
        <dbReference type="ARBA" id="ARBA00035756"/>
    </source>
</evidence>
<dbReference type="PROSITE" id="PS50157">
    <property type="entry name" value="ZINC_FINGER_C2H2_2"/>
    <property type="match status" value="1"/>
</dbReference>
<dbReference type="InterPro" id="IPR015500">
    <property type="entry name" value="Peptidase_S8_subtilisin-rel"/>
</dbReference>
<evidence type="ECO:0000256" key="6">
    <source>
        <dbReference type="ARBA" id="ARBA00022801"/>
    </source>
</evidence>
<keyword evidence="5 16" id="KW-0732">Signal</keyword>
<comment type="catalytic activity">
    <reaction evidence="11">
        <text>Release of mature proteins from their proproteins by cleavage of -Arg-Xaa-Yaa-Arg-|-Zaa- bonds, where Xaa can be any amino acid and Yaa is Arg or Lys. Releases albumin, complement component C3 and von Willebrand factor from their respective precursors.</text>
        <dbReference type="EC" id="3.4.21.75"/>
    </reaction>
</comment>
<dbReference type="Gene3D" id="3.30.70.850">
    <property type="entry name" value="Peptidase S8, pro-domain"/>
    <property type="match status" value="1"/>
</dbReference>
<comment type="cofactor">
    <cofactor evidence="1">
        <name>Ca(2+)</name>
        <dbReference type="ChEBI" id="CHEBI:29108"/>
    </cofactor>
</comment>
<dbReference type="PANTHER" id="PTHR42884">
    <property type="entry name" value="PROPROTEIN CONVERTASE SUBTILISIN/KEXIN-RELATED"/>
    <property type="match status" value="1"/>
</dbReference>
<feature type="domain" description="P/Homo B" evidence="18">
    <location>
        <begin position="507"/>
        <end position="638"/>
    </location>
</feature>
<dbReference type="InterPro" id="IPR013087">
    <property type="entry name" value="Znf_C2H2_type"/>
</dbReference>
<dbReference type="InterPro" id="IPR008979">
    <property type="entry name" value="Galactose-bd-like_sf"/>
</dbReference>
<dbReference type="Pfam" id="PF01483">
    <property type="entry name" value="P_proprotein"/>
    <property type="match status" value="1"/>
</dbReference>
<keyword evidence="13" id="KW-0862">Zinc</keyword>
<feature type="compositionally biased region" description="Low complexity" evidence="15">
    <location>
        <begin position="985"/>
        <end position="999"/>
    </location>
</feature>
<feature type="region of interest" description="Disordered" evidence="15">
    <location>
        <begin position="827"/>
        <end position="856"/>
    </location>
</feature>
<evidence type="ECO:0000259" key="17">
    <source>
        <dbReference type="PROSITE" id="PS50157"/>
    </source>
</evidence>
<dbReference type="GO" id="GO:0005802">
    <property type="term" value="C:trans-Golgi network"/>
    <property type="evidence" value="ECO:0007669"/>
    <property type="project" value="TreeGrafter"/>
</dbReference>
<dbReference type="InterPro" id="IPR038466">
    <property type="entry name" value="S8_pro-domain_sf"/>
</dbReference>
<dbReference type="GO" id="GO:0000139">
    <property type="term" value="C:Golgi membrane"/>
    <property type="evidence" value="ECO:0007669"/>
    <property type="project" value="TreeGrafter"/>
</dbReference>
<feature type="compositionally biased region" description="Low complexity" evidence="15">
    <location>
        <begin position="845"/>
        <end position="854"/>
    </location>
</feature>
<evidence type="ECO:0000313" key="19">
    <source>
        <dbReference type="EMBL" id="KAK4296497.1"/>
    </source>
</evidence>
<keyword evidence="13" id="KW-0479">Metal-binding</keyword>
<evidence type="ECO:0000259" key="18">
    <source>
        <dbReference type="PROSITE" id="PS51829"/>
    </source>
</evidence>
<dbReference type="FunFam" id="2.60.120.260:FF:000006">
    <property type="entry name" value="Proprotein convertase subtilisin/kexin type 5"/>
    <property type="match status" value="1"/>
</dbReference>
<feature type="domain" description="C2H2-type" evidence="17">
    <location>
        <begin position="808"/>
        <end position="837"/>
    </location>
</feature>
<evidence type="ECO:0000256" key="2">
    <source>
        <dbReference type="ARBA" id="ARBA00005325"/>
    </source>
</evidence>
<sequence length="1164" mass="130718">MEGVRSWSVSGLLVIVVQVVVWAEVSGHYTDEWAVKVKGGEESVIQDVATRHQLDVVGKILDDVYLLRRRRKGSIVQRSVMSPFSTQQQQQHHQQQQQQPSTTSNHHQQQHDSLLNDPSVLWADRQVVKSRINREITTHHLTTSFTDLGSLRAKRDVTEQQTIENDQAPCHTNINFNDPKWPKMWYLNRGGLRDLNVESAWQEGVTGKGVVVTILDDGLEKDHPDLVRNYDPQASYDMNSDDPDPTPHYDFTDINRHGTRSAGVIAADYNNTICGVGVAYDSSIGGIRMLDGDVTDAVEAKSLSYNSQHIDIYVAAWGPDDNGKTVDGPGPLTTKAFKDGVSNGRGGKGSIFLSGSGNGGRDNDNCNCDGYANSMWTLSIASTKADGTVPWFSEACSSIIATTYSSSSTLDEFSIITITIHHSCTSYHTGNGASVNLAAGICALALQVNPDLTWRDLQHIVVRTARPETLQANDWQVNGAGHQVSHWYGFGLMDAYGMVELSRNWTSVPSQHSCEITAFPTNASESSQSFAVFELYVVECQQVNFVEHVQVEMSLDVDRRGVIEIHLTSPSGTKSTLLTQRHKDASRSGFTSWPFLTLHMWGERPQGKWILEIRSKQGYNPGLSVRRCKLIIYGTESDPHPPSSLLNIADDSDQTFDYENHSGNGNIVNSTNTIDYIGNETDTNKTSPLIDLQIKLEEQSVMIHELLQQHQTSSYNRSEIASILRDQTKLLEAQHSCNPVADNTTNCRTTTMSRLRKPVDKYTADSILQKFPMMAYSVGHKDIFQEAVYLLYGKDFEIKTDFSKRMIFHCELCNKDMNAVEALENHCRSGTHQKNKDKNERESRGTSFRSTGSTNFPRDSLQYRLHHSTISPIGLQMVEEYSKGNGPSYYKCNLCGAHGKMDHMYYHVIGKKHIEKYIKSSFMLESRVLTAKERDHLREELVRAEGVDVGVIRKITSVDLFPRKWELECRVVPKQHIKNEPRSPSPSGSCSGNMKTSRTPSPPHISPPRSSEPHQQGARPKARPKSPSSPTVSFRNRSPPPPPPCPPLSQVLQRISLATKDTREMSTQKYDIEELMILFNFIIKTHCMPDSELRTGEDAQAVIKMLFKISHCLYHITKECQMNPSTPNAEQEILASQRLHLEKIMGHVKKRMETLWKARYRSSK</sequence>
<keyword evidence="4" id="KW-0165">Cleavage on pair of basic residues</keyword>
<evidence type="ECO:0000256" key="10">
    <source>
        <dbReference type="ARBA" id="ARBA00023180"/>
    </source>
</evidence>
<dbReference type="PROSITE" id="PS51892">
    <property type="entry name" value="SUBTILASE"/>
    <property type="match status" value="1"/>
</dbReference>
<dbReference type="GO" id="GO:0016486">
    <property type="term" value="P:peptide hormone processing"/>
    <property type="evidence" value="ECO:0007669"/>
    <property type="project" value="TreeGrafter"/>
</dbReference>